<gene>
    <name evidence="1" type="ORF">QVM81_07565</name>
</gene>
<evidence type="ECO:0000313" key="1">
    <source>
        <dbReference type="EMBL" id="MEZ4051430.1"/>
    </source>
</evidence>
<keyword evidence="2" id="KW-1185">Reference proteome</keyword>
<reference evidence="1 2" key="1">
    <citation type="submission" date="2023-06" db="EMBL/GenBank/DDBJ databases">
        <title>Genome characterization of Enterobacterales and Pseudomonas spp isolates with different phenotypes to cefepime-taniborbactam.</title>
        <authorList>
            <person name="Hernandez-Garcia M."/>
            <person name="Garcia-Castillo M."/>
            <person name="Ruiz-Garbajosa P."/>
            <person name="Canton R."/>
        </authorList>
    </citation>
    <scope>NUCLEOTIDE SEQUENCE [LARGE SCALE GENOMIC DNA]</scope>
    <source>
        <strain evidence="1 2">A003</strain>
    </source>
</reference>
<dbReference type="EMBL" id="JAUEHC010000013">
    <property type="protein sequence ID" value="MEZ4051430.1"/>
    <property type="molecule type" value="Genomic_DNA"/>
</dbReference>
<sequence length="60" mass="6714">MNSKKNIDISGILYYAETFFSLPVSEQDDLIKKSVGVSAITFRRWCKAAGIKRSSTAIKE</sequence>
<organism evidence="1 2">
    <name type="scientific">Enterobacter rongchengensis</name>
    <dbReference type="NCBI Taxonomy" id="3030999"/>
    <lineage>
        <taxon>Bacteria</taxon>
        <taxon>Pseudomonadati</taxon>
        <taxon>Pseudomonadota</taxon>
        <taxon>Gammaproteobacteria</taxon>
        <taxon>Enterobacterales</taxon>
        <taxon>Enterobacteriaceae</taxon>
        <taxon>Enterobacter</taxon>
    </lineage>
</organism>
<comment type="caution">
    <text evidence="1">The sequence shown here is derived from an EMBL/GenBank/DDBJ whole genome shotgun (WGS) entry which is preliminary data.</text>
</comment>
<name>A0ABV4JD02_9ENTR</name>
<proteinExistence type="predicted"/>
<accession>A0ABV4JD02</accession>
<protein>
    <submittedName>
        <fullName evidence="1">Uncharacterized protein</fullName>
    </submittedName>
</protein>
<evidence type="ECO:0000313" key="2">
    <source>
        <dbReference type="Proteomes" id="UP001567731"/>
    </source>
</evidence>
<dbReference type="RefSeq" id="WP_371196663.1">
    <property type="nucleotide sequence ID" value="NZ_JAUEHC010000013.1"/>
</dbReference>
<dbReference type="Proteomes" id="UP001567731">
    <property type="component" value="Unassembled WGS sequence"/>
</dbReference>